<dbReference type="InterPro" id="IPR035994">
    <property type="entry name" value="Nucleoside_phosphorylase_sf"/>
</dbReference>
<dbReference type="GO" id="GO:0019509">
    <property type="term" value="P:L-methionine salvage from methylthioadenosine"/>
    <property type="evidence" value="ECO:0007669"/>
    <property type="project" value="TreeGrafter"/>
</dbReference>
<evidence type="ECO:0000256" key="2">
    <source>
        <dbReference type="ARBA" id="ARBA00022679"/>
    </source>
</evidence>
<gene>
    <name evidence="4" type="ORF">NPRO_01690</name>
</gene>
<dbReference type="GO" id="GO:0017061">
    <property type="term" value="F:S-methyl-5-thioadenosine phosphorylase activity"/>
    <property type="evidence" value="ECO:0007669"/>
    <property type="project" value="InterPro"/>
</dbReference>
<keyword evidence="2" id="KW-0808">Transferase</keyword>
<feature type="domain" description="Nucleoside phosphorylase" evidence="3">
    <location>
        <begin position="6"/>
        <end position="239"/>
    </location>
</feature>
<dbReference type="AlphaFoldDB" id="A0A809SCW3"/>
<dbReference type="EMBL" id="AP021858">
    <property type="protein sequence ID" value="BBO22574.1"/>
    <property type="molecule type" value="Genomic_DNA"/>
</dbReference>
<dbReference type="Proteomes" id="UP000662873">
    <property type="component" value="Chromosome"/>
</dbReference>
<sequence>MQARWAIVGGSGIGGLLEGLAGRPVHIPTPLGMQRGREIELGSERVLVVSRHSLGHKTPPHRVNFAAIAWAIRSAGIRHVLATAAVGSLRVDWRPKTLALCTDFIDASGRNLTLFDTRVEHVPFGSPFHEGLNERILEAAGKERLAIEPKAIYVNANGPRYETPAEIEMYRRWGGDVVGMTAGSEAVCMGEAGLSYACLAFVSNLGCGLVEADPNHAEVLEVAHEVGPTILALFQRVIERGSP</sequence>
<dbReference type="InterPro" id="IPR000845">
    <property type="entry name" value="Nucleoside_phosphorylase_d"/>
</dbReference>
<dbReference type="PANTHER" id="PTHR42679">
    <property type="entry name" value="S-METHYL-5'-THIOADENOSINE PHOSPHORYLASE"/>
    <property type="match status" value="1"/>
</dbReference>
<keyword evidence="1" id="KW-0328">Glycosyltransferase</keyword>
<dbReference type="InterPro" id="IPR010044">
    <property type="entry name" value="MTAP"/>
</dbReference>
<proteinExistence type="predicted"/>
<dbReference type="SUPFAM" id="SSF53167">
    <property type="entry name" value="Purine and uridine phosphorylases"/>
    <property type="match status" value="1"/>
</dbReference>
<dbReference type="GO" id="GO:0009116">
    <property type="term" value="P:nucleoside metabolic process"/>
    <property type="evidence" value="ECO:0007669"/>
    <property type="project" value="InterPro"/>
</dbReference>
<protein>
    <submittedName>
        <fullName evidence="4">S-methyl-5'-thioadenosine phosphorylase</fullName>
    </submittedName>
</protein>
<dbReference type="KEGG" id="npy:NPRO_01690"/>
<dbReference type="GO" id="GO:0005829">
    <property type="term" value="C:cytosol"/>
    <property type="evidence" value="ECO:0007669"/>
    <property type="project" value="TreeGrafter"/>
</dbReference>
<reference evidence="4" key="1">
    <citation type="journal article" name="DNA Res.">
        <title>The physiological potential of anammox bacteria as revealed by their core genome structure.</title>
        <authorList>
            <person name="Okubo T."/>
            <person name="Toyoda A."/>
            <person name="Fukuhara K."/>
            <person name="Uchiyama I."/>
            <person name="Harigaya Y."/>
            <person name="Kuroiwa M."/>
            <person name="Suzuki T."/>
            <person name="Murakami Y."/>
            <person name="Suwa Y."/>
            <person name="Takami H."/>
        </authorList>
    </citation>
    <scope>NUCLEOTIDE SEQUENCE</scope>
    <source>
        <strain evidence="4">317325-2</strain>
    </source>
</reference>
<evidence type="ECO:0000259" key="3">
    <source>
        <dbReference type="Pfam" id="PF01048"/>
    </source>
</evidence>
<evidence type="ECO:0000256" key="1">
    <source>
        <dbReference type="ARBA" id="ARBA00022676"/>
    </source>
</evidence>
<name>A0A809SCW3_9BACT</name>
<dbReference type="PANTHER" id="PTHR42679:SF2">
    <property type="entry name" value="S-METHYL-5'-THIOADENOSINE PHOSPHORYLASE"/>
    <property type="match status" value="1"/>
</dbReference>
<dbReference type="CDD" id="cd09010">
    <property type="entry name" value="MTAP_SsMTAPII_like_MTIP"/>
    <property type="match status" value="1"/>
</dbReference>
<dbReference type="Pfam" id="PF01048">
    <property type="entry name" value="PNP_UDP_1"/>
    <property type="match status" value="1"/>
</dbReference>
<organism evidence="4 5">
    <name type="scientific">Candidatus Nitrosymbiomonas proteolyticus</name>
    <dbReference type="NCBI Taxonomy" id="2608984"/>
    <lineage>
        <taxon>Bacteria</taxon>
        <taxon>Bacillati</taxon>
        <taxon>Armatimonadota</taxon>
        <taxon>Armatimonadota incertae sedis</taxon>
        <taxon>Candidatus Nitrosymbiomonas</taxon>
    </lineage>
</organism>
<dbReference type="Gene3D" id="3.40.50.1580">
    <property type="entry name" value="Nucleoside phosphorylase domain"/>
    <property type="match status" value="1"/>
</dbReference>
<evidence type="ECO:0000313" key="5">
    <source>
        <dbReference type="Proteomes" id="UP000662873"/>
    </source>
</evidence>
<evidence type="ECO:0000313" key="4">
    <source>
        <dbReference type="EMBL" id="BBO22574.1"/>
    </source>
</evidence>
<accession>A0A809SCW3</accession>